<feature type="compositionally biased region" description="Low complexity" evidence="1">
    <location>
        <begin position="197"/>
        <end position="216"/>
    </location>
</feature>
<gene>
    <name evidence="3" type="ORF">NDU88_000910</name>
</gene>
<evidence type="ECO:0000313" key="4">
    <source>
        <dbReference type="Proteomes" id="UP001066276"/>
    </source>
</evidence>
<protein>
    <recommendedName>
        <fullName evidence="2">Myb/SANT-like DNA-binding domain-containing protein</fullName>
    </recommendedName>
</protein>
<sequence>MAAASGERAPAFTAQELEKLVDGVLPQYTLLYGPPDQQVSAHQKRDIWRAIAKEVRTLGAHHRRGTHCRKRWEDIRCCSKKTAEAQLGMASQRGRGARRTMTPLMFRTLAVAYPELDGRLRTSQQTQGASSGGGTVAPEHEGAASLMAMEGHTTDSDFTSGTEGEGSFTSATGSPNSDTDSSADGSSPVVAAPSVRPTSTGTAATSPTSTALPAAPELSPRARSPRRVGITFAPGTSGPAPVTPAALSEEAIDLLRSLTVGQSTIVNAIQGVERELKHGNAFLEGIHSGQAVLQRTLQSLASALMAAIVPVSSLPPPTSSTQTQSPVPQPIPSTPTDQHAHKSTPKSSSSKHRHHTHHQHSHKHQTHTDTATSTVSTVSPSSSSPSSLPVLSTHTPACTTSTGTRTRTRTPSTTSRSPALTTSTAIYPSPVSSLSVSVTPPPKVHKRRQSLTQHPSTSRQPPVPAPAPAPKTPKVTPPTTTSSSSTPRAPPTTHPSVHQKLSLCQIELFAPPPLQFISPVIAPQPKCLQYQWCVFQVFGVAGSRTRSQGTVSPPPVKAPKLEIGRRDRVKTPGGTNSEMGSKAIGESSVTQKKVGKGPRKSPQPVVSVTAEKCAIISGGPDTTASTLITGKETTARVIAQEGSSIVTGPETTARVIAQEGSSIVTGPETTARVIAQEGSSIVTGQETTARVIAQEGSSIVTGPETTARVIAQEGSSIVTGPETTTRVIAQEGSSIVTGQETTTTAGVTAQEGPESHSPAGQ</sequence>
<dbReference type="AlphaFoldDB" id="A0AAV7NB42"/>
<dbReference type="PRINTS" id="PR01217">
    <property type="entry name" value="PRICHEXTENSN"/>
</dbReference>
<feature type="region of interest" description="Disordered" evidence="1">
    <location>
        <begin position="153"/>
        <end position="242"/>
    </location>
</feature>
<evidence type="ECO:0000259" key="2">
    <source>
        <dbReference type="Pfam" id="PF13873"/>
    </source>
</evidence>
<organism evidence="3 4">
    <name type="scientific">Pleurodeles waltl</name>
    <name type="common">Iberian ribbed newt</name>
    <dbReference type="NCBI Taxonomy" id="8319"/>
    <lineage>
        <taxon>Eukaryota</taxon>
        <taxon>Metazoa</taxon>
        <taxon>Chordata</taxon>
        <taxon>Craniata</taxon>
        <taxon>Vertebrata</taxon>
        <taxon>Euteleostomi</taxon>
        <taxon>Amphibia</taxon>
        <taxon>Batrachia</taxon>
        <taxon>Caudata</taxon>
        <taxon>Salamandroidea</taxon>
        <taxon>Salamandridae</taxon>
        <taxon>Pleurodelinae</taxon>
        <taxon>Pleurodeles</taxon>
    </lineage>
</organism>
<name>A0AAV7NB42_PLEWA</name>
<feature type="region of interest" description="Disordered" evidence="1">
    <location>
        <begin position="731"/>
        <end position="761"/>
    </location>
</feature>
<dbReference type="EMBL" id="JANPWB010000012">
    <property type="protein sequence ID" value="KAJ1112649.1"/>
    <property type="molecule type" value="Genomic_DNA"/>
</dbReference>
<reference evidence="3" key="1">
    <citation type="journal article" date="2022" name="bioRxiv">
        <title>Sequencing and chromosome-scale assembly of the giantPleurodeles waltlgenome.</title>
        <authorList>
            <person name="Brown T."/>
            <person name="Elewa A."/>
            <person name="Iarovenko S."/>
            <person name="Subramanian E."/>
            <person name="Araus A.J."/>
            <person name="Petzold A."/>
            <person name="Susuki M."/>
            <person name="Suzuki K.-i.T."/>
            <person name="Hayashi T."/>
            <person name="Toyoda A."/>
            <person name="Oliveira C."/>
            <person name="Osipova E."/>
            <person name="Leigh N.D."/>
            <person name="Simon A."/>
            <person name="Yun M.H."/>
        </authorList>
    </citation>
    <scope>NUCLEOTIDE SEQUENCE</scope>
    <source>
        <strain evidence="3">20211129_DDA</strain>
        <tissue evidence="3">Liver</tissue>
    </source>
</reference>
<dbReference type="Pfam" id="PF13873">
    <property type="entry name" value="Myb_DNA-bind_5"/>
    <property type="match status" value="1"/>
</dbReference>
<keyword evidence="4" id="KW-1185">Reference proteome</keyword>
<dbReference type="PANTHER" id="PTHR23098">
    <property type="entry name" value="AGAP001331-PA-RELATED"/>
    <property type="match status" value="1"/>
</dbReference>
<feature type="compositionally biased region" description="Pro residues" evidence="1">
    <location>
        <begin position="461"/>
        <end position="471"/>
    </location>
</feature>
<comment type="caution">
    <text evidence="3">The sequence shown here is derived from an EMBL/GenBank/DDBJ whole genome shotgun (WGS) entry which is preliminary data.</text>
</comment>
<feature type="region of interest" description="Disordered" evidence="1">
    <location>
        <begin position="119"/>
        <end position="139"/>
    </location>
</feature>
<feature type="compositionally biased region" description="Polar residues" evidence="1">
    <location>
        <begin position="156"/>
        <end position="185"/>
    </location>
</feature>
<evidence type="ECO:0000256" key="1">
    <source>
        <dbReference type="SAM" id="MobiDB-lite"/>
    </source>
</evidence>
<dbReference type="GO" id="GO:0005634">
    <property type="term" value="C:nucleus"/>
    <property type="evidence" value="ECO:0007669"/>
    <property type="project" value="TreeGrafter"/>
</dbReference>
<feature type="compositionally biased region" description="Low complexity" evidence="1">
    <location>
        <begin position="372"/>
        <end position="438"/>
    </location>
</feature>
<feature type="compositionally biased region" description="Low complexity" evidence="1">
    <location>
        <begin position="736"/>
        <end position="751"/>
    </location>
</feature>
<accession>A0AAV7NB42</accession>
<feature type="domain" description="Myb/SANT-like DNA-binding" evidence="2">
    <location>
        <begin position="8"/>
        <end position="82"/>
    </location>
</feature>
<proteinExistence type="predicted"/>
<evidence type="ECO:0000313" key="3">
    <source>
        <dbReference type="EMBL" id="KAJ1112649.1"/>
    </source>
</evidence>
<feature type="region of interest" description="Disordered" evidence="1">
    <location>
        <begin position="567"/>
        <end position="605"/>
    </location>
</feature>
<dbReference type="Proteomes" id="UP001066276">
    <property type="component" value="Chromosome 8"/>
</dbReference>
<feature type="compositionally biased region" description="Low complexity" evidence="1">
    <location>
        <begin position="472"/>
        <end position="487"/>
    </location>
</feature>
<dbReference type="PANTHER" id="PTHR23098:SF23">
    <property type="entry name" value="MYB-RELATED TRANSCRIPTION FACTOR, PARTNER OF PROFILIN-LIKE ISOFORM X2-RELATED"/>
    <property type="match status" value="1"/>
</dbReference>
<feature type="compositionally biased region" description="Basic residues" evidence="1">
    <location>
        <begin position="341"/>
        <end position="365"/>
    </location>
</feature>
<feature type="region of interest" description="Disordered" evidence="1">
    <location>
        <begin position="315"/>
        <end position="498"/>
    </location>
</feature>
<dbReference type="InterPro" id="IPR028002">
    <property type="entry name" value="Myb_DNA-bind_5"/>
</dbReference>